<gene>
    <name evidence="1" type="ORF">CSA56_10880</name>
</gene>
<reference evidence="1 2" key="1">
    <citation type="submission" date="2017-10" db="EMBL/GenBank/DDBJ databases">
        <title>Novel microbial diversity and functional potential in the marine mammal oral microbiome.</title>
        <authorList>
            <person name="Dudek N.K."/>
            <person name="Sun C.L."/>
            <person name="Burstein D."/>
            <person name="Kantor R.S."/>
            <person name="Aliaga Goltsman D.S."/>
            <person name="Bik E.M."/>
            <person name="Thomas B.C."/>
            <person name="Banfield J.F."/>
            <person name="Relman D.A."/>
        </authorList>
    </citation>
    <scope>NUCLEOTIDE SEQUENCE [LARGE SCALE GENOMIC DNA]</scope>
    <source>
        <strain evidence="1">DOLJORAL78_47_16</strain>
    </source>
</reference>
<organism evidence="1 2">
    <name type="scientific">candidate division KSB3 bacterium</name>
    <dbReference type="NCBI Taxonomy" id="2044937"/>
    <lineage>
        <taxon>Bacteria</taxon>
        <taxon>candidate division KSB3</taxon>
    </lineage>
</organism>
<proteinExistence type="predicted"/>
<sequence>MLLGFGKLQKKAFIGNLYSGICDFLTQFVDGISAIDARSYRCEDIADAVKHKGLKEKFFVPLVFL</sequence>
<accession>A0A2G6KF83</accession>
<evidence type="ECO:0000313" key="1">
    <source>
        <dbReference type="EMBL" id="PIE33612.1"/>
    </source>
</evidence>
<comment type="caution">
    <text evidence="1">The sequence shown here is derived from an EMBL/GenBank/DDBJ whole genome shotgun (WGS) entry which is preliminary data.</text>
</comment>
<evidence type="ECO:0000313" key="2">
    <source>
        <dbReference type="Proteomes" id="UP000230821"/>
    </source>
</evidence>
<dbReference type="EMBL" id="PDSK01000096">
    <property type="protein sequence ID" value="PIE33612.1"/>
    <property type="molecule type" value="Genomic_DNA"/>
</dbReference>
<protein>
    <submittedName>
        <fullName evidence="1">Uncharacterized protein</fullName>
    </submittedName>
</protein>
<dbReference type="AlphaFoldDB" id="A0A2G6KF83"/>
<dbReference type="Proteomes" id="UP000230821">
    <property type="component" value="Unassembled WGS sequence"/>
</dbReference>
<name>A0A2G6KF83_9BACT</name>